<dbReference type="EMBL" id="AP021858">
    <property type="protein sequence ID" value="BBO23498.1"/>
    <property type="molecule type" value="Genomic_DNA"/>
</dbReference>
<name>A0A809RA19_9BACT</name>
<dbReference type="AlphaFoldDB" id="A0A809RA19"/>
<evidence type="ECO:0000313" key="2">
    <source>
        <dbReference type="Proteomes" id="UP000662873"/>
    </source>
</evidence>
<organism evidence="1 2">
    <name type="scientific">Candidatus Nitrosymbiomonas proteolyticus</name>
    <dbReference type="NCBI Taxonomy" id="2608984"/>
    <lineage>
        <taxon>Bacteria</taxon>
        <taxon>Bacillati</taxon>
        <taxon>Armatimonadota</taxon>
        <taxon>Armatimonadota incertae sedis</taxon>
        <taxon>Candidatus Nitrosymbiomonas</taxon>
    </lineage>
</organism>
<dbReference type="Proteomes" id="UP000662873">
    <property type="component" value="Chromosome"/>
</dbReference>
<evidence type="ECO:0000313" key="1">
    <source>
        <dbReference type="EMBL" id="BBO23498.1"/>
    </source>
</evidence>
<proteinExistence type="predicted"/>
<protein>
    <submittedName>
        <fullName evidence="1">Uncharacterized protein</fullName>
    </submittedName>
</protein>
<sequence>MAENRKWGVHAWAALLALGGSWSVALGQSGVVEVEVGIERSPERIASRGVAAVRDLAQKLARSTESARGALSRAGRYHPEIPLSFPTVVRFRSLGSPLQTFASQVRPPRSMGPEADLNLVFDSSGPRVFPTQYKQLLIDTFNQAKSTLNTVFGQPSIGGDVYVRNFDADIGDRHAVTGGYFVPDNGAGEAEIRFPVYSSQEAASVNFVHCLLLAYLGPNSYAYDAFQEGLVRAAAMRVVRTAGALPVYLDSEVLGFVLENTYDVGPHYDGFNQRPLGGPSFIAPNLVSAPLPAGGSLGGIYLARYQMAGSAWQKVLAEYPGFLSAFNPAFFADPSIGGDRSALAALAQSVIDSLAGSSGATVEGRSFAEWMRRQSILDTSLTLGPKLFVQNIPLPPDAGTSDFGVVLVQCTYFETRPNGDEVLLSGVSYPIFWTDTFERIFPSAQEDRMDIAGAYGSVAPNLPDLRLTSPYRAAVDIGVQDRINRTYVAVGAVATGQQPTPNDFWGTIVGITPPQGATLRVRLTYGATVVDNIPVTFGAFKARINTPEFLGYQRLRVEVIQTNGPQQDVLIDRRISKGPGSIELDLRPNDGEVSVFSGGLPRGLFTLGIAADPLTSLAGEALGIPEAEVLAARYNSSKARYDIYPDSGPLTIGQGYFLRLENAQPGFAWQGRTSPATPLAVALRPGWNLIGNPLGEAVSTSRVTVVHAANFPMSYGEALGTVLGVDFFEFVPGAPDAASGAPETGTMAAASNFGLGKAYFVRVLAPEGAVLLFRPAPVSMPQGPFNAASPFPPPIDPLQWTLRLNVIGSQEQCEVFVGQSRTATSGFDRAEDSGLPPPLSGGLQAASITRAEALFRDVRRSGATAWHEIRLSGLRPGQRYTVRAEVAEGSLRQFVFRDPEAFFHRTVRPAFEYSFTATLPDRTLWVGVGNVR</sequence>
<dbReference type="KEGG" id="npy:NPRO_10930"/>
<accession>A0A809RA19</accession>
<gene>
    <name evidence="1" type="ORF">NPRO_10930</name>
</gene>
<reference evidence="1" key="1">
    <citation type="journal article" name="DNA Res.">
        <title>The physiological potential of anammox bacteria as revealed by their core genome structure.</title>
        <authorList>
            <person name="Okubo T."/>
            <person name="Toyoda A."/>
            <person name="Fukuhara K."/>
            <person name="Uchiyama I."/>
            <person name="Harigaya Y."/>
            <person name="Kuroiwa M."/>
            <person name="Suzuki T."/>
            <person name="Murakami Y."/>
            <person name="Suwa Y."/>
            <person name="Takami H."/>
        </authorList>
    </citation>
    <scope>NUCLEOTIDE SEQUENCE</scope>
    <source>
        <strain evidence="1">317325-2</strain>
    </source>
</reference>